<dbReference type="SUPFAM" id="SSF53850">
    <property type="entry name" value="Periplasmic binding protein-like II"/>
    <property type="match status" value="1"/>
</dbReference>
<evidence type="ECO:0000256" key="3">
    <source>
        <dbReference type="ARBA" id="ARBA00023125"/>
    </source>
</evidence>
<keyword evidence="2" id="KW-0805">Transcription regulation</keyword>
<dbReference type="EMBL" id="SLVX01000027">
    <property type="protein sequence ID" value="TCN35631.1"/>
    <property type="molecule type" value="Genomic_DNA"/>
</dbReference>
<dbReference type="GO" id="GO:0006351">
    <property type="term" value="P:DNA-templated transcription"/>
    <property type="evidence" value="ECO:0007669"/>
    <property type="project" value="TreeGrafter"/>
</dbReference>
<feature type="domain" description="HTH lysR-type" evidence="5">
    <location>
        <begin position="16"/>
        <end position="72"/>
    </location>
</feature>
<dbReference type="InterPro" id="IPR058163">
    <property type="entry name" value="LysR-type_TF_proteobact-type"/>
</dbReference>
<keyword evidence="7" id="KW-1185">Reference proteome</keyword>
<dbReference type="PANTHER" id="PTHR30537:SF74">
    <property type="entry name" value="HTH-TYPE TRANSCRIPTIONAL REGULATOR TRPI"/>
    <property type="match status" value="1"/>
</dbReference>
<reference evidence="6 7" key="1">
    <citation type="submission" date="2019-03" db="EMBL/GenBank/DDBJ databases">
        <title>Genomic Encyclopedia of Type Strains, Phase IV (KMG-IV): sequencing the most valuable type-strain genomes for metagenomic binning, comparative biology and taxonomic classification.</title>
        <authorList>
            <person name="Goeker M."/>
        </authorList>
    </citation>
    <scope>NUCLEOTIDE SEQUENCE [LARGE SCALE GENOMIC DNA]</scope>
    <source>
        <strain evidence="6 7">DSM 18401</strain>
    </source>
</reference>
<keyword evidence="3 6" id="KW-0238">DNA-binding</keyword>
<dbReference type="GO" id="GO:0003700">
    <property type="term" value="F:DNA-binding transcription factor activity"/>
    <property type="evidence" value="ECO:0007669"/>
    <property type="project" value="InterPro"/>
</dbReference>
<evidence type="ECO:0000313" key="6">
    <source>
        <dbReference type="EMBL" id="TCN35631.1"/>
    </source>
</evidence>
<dbReference type="RefSeq" id="WP_133036522.1">
    <property type="nucleotide sequence ID" value="NZ_BAABEI010000002.1"/>
</dbReference>
<dbReference type="Gene3D" id="3.40.190.10">
    <property type="entry name" value="Periplasmic binding protein-like II"/>
    <property type="match status" value="2"/>
</dbReference>
<evidence type="ECO:0000259" key="5">
    <source>
        <dbReference type="PROSITE" id="PS50931"/>
    </source>
</evidence>
<evidence type="ECO:0000313" key="7">
    <source>
        <dbReference type="Proteomes" id="UP000295351"/>
    </source>
</evidence>
<dbReference type="PANTHER" id="PTHR30537">
    <property type="entry name" value="HTH-TYPE TRANSCRIPTIONAL REGULATOR"/>
    <property type="match status" value="1"/>
</dbReference>
<evidence type="ECO:0000256" key="2">
    <source>
        <dbReference type="ARBA" id="ARBA00023015"/>
    </source>
</evidence>
<dbReference type="InterPro" id="IPR036390">
    <property type="entry name" value="WH_DNA-bd_sf"/>
</dbReference>
<dbReference type="AlphaFoldDB" id="A0A4R2C613"/>
<dbReference type="InterPro" id="IPR036388">
    <property type="entry name" value="WH-like_DNA-bd_sf"/>
</dbReference>
<sequence>MISPDVRKTQITPHLPSFRALIALEAVVRHGNIVKAADELGVTSGAVSKQLSALEGALGARLFETGHRLVPLPAALTLSRSVGYAVSIVRDSWNEVAQNAAGRTMFIAANASFCMQWLAPRLLQAQKIVGGRPVQMSWLSSSDSWIRNNVDFAFLRGRVPPGDWICEDVGGETVTFFGNPEWCSRAREMGPQRLAQARFIKATTRPFVLERLLTAAGVDSTVDAQETTQFYIAIEAALAGDGLLAAPIALCRELVMLGRLAIPFPEITVAGERIIFASNPSTCSPAVQRRMSQWVQEEFRASDRLCTD</sequence>
<dbReference type="PROSITE" id="PS50931">
    <property type="entry name" value="HTH_LYSR"/>
    <property type="match status" value="1"/>
</dbReference>
<name>A0A4R2C613_SHIGR</name>
<evidence type="ECO:0000256" key="1">
    <source>
        <dbReference type="ARBA" id="ARBA00009437"/>
    </source>
</evidence>
<dbReference type="GO" id="GO:0043565">
    <property type="term" value="F:sequence-specific DNA binding"/>
    <property type="evidence" value="ECO:0007669"/>
    <property type="project" value="TreeGrafter"/>
</dbReference>
<dbReference type="InterPro" id="IPR000847">
    <property type="entry name" value="LysR_HTH_N"/>
</dbReference>
<dbReference type="SUPFAM" id="SSF46785">
    <property type="entry name" value="Winged helix' DNA-binding domain"/>
    <property type="match status" value="1"/>
</dbReference>
<comment type="similarity">
    <text evidence="1">Belongs to the LysR transcriptional regulatory family.</text>
</comment>
<dbReference type="Pfam" id="PF03466">
    <property type="entry name" value="LysR_substrate"/>
    <property type="match status" value="1"/>
</dbReference>
<comment type="caution">
    <text evidence="6">The sequence shown here is derived from an EMBL/GenBank/DDBJ whole genome shotgun (WGS) entry which is preliminary data.</text>
</comment>
<dbReference type="Pfam" id="PF00126">
    <property type="entry name" value="HTH_1"/>
    <property type="match status" value="1"/>
</dbReference>
<dbReference type="Gene3D" id="1.10.10.10">
    <property type="entry name" value="Winged helix-like DNA-binding domain superfamily/Winged helix DNA-binding domain"/>
    <property type="match status" value="1"/>
</dbReference>
<gene>
    <name evidence="6" type="ORF">EV665_1276</name>
</gene>
<keyword evidence="4" id="KW-0804">Transcription</keyword>
<dbReference type="InterPro" id="IPR005119">
    <property type="entry name" value="LysR_subst-bd"/>
</dbReference>
<accession>A0A4R2C613</accession>
<organism evidence="6 7">
    <name type="scientific">Shinella granuli</name>
    <dbReference type="NCBI Taxonomy" id="323621"/>
    <lineage>
        <taxon>Bacteria</taxon>
        <taxon>Pseudomonadati</taxon>
        <taxon>Pseudomonadota</taxon>
        <taxon>Alphaproteobacteria</taxon>
        <taxon>Hyphomicrobiales</taxon>
        <taxon>Rhizobiaceae</taxon>
        <taxon>Shinella</taxon>
    </lineage>
</organism>
<dbReference type="Proteomes" id="UP000295351">
    <property type="component" value="Unassembled WGS sequence"/>
</dbReference>
<protein>
    <submittedName>
        <fullName evidence="6">DNA-binding transcriptional LysR family regulator</fullName>
    </submittedName>
</protein>
<proteinExistence type="inferred from homology"/>
<evidence type="ECO:0000256" key="4">
    <source>
        <dbReference type="ARBA" id="ARBA00023163"/>
    </source>
</evidence>